<dbReference type="GO" id="GO:0005737">
    <property type="term" value="C:cytoplasm"/>
    <property type="evidence" value="ECO:0007669"/>
    <property type="project" value="TreeGrafter"/>
</dbReference>
<dbReference type="AlphaFoldDB" id="A0A4S4FZE3"/>
<dbReference type="Gene3D" id="3.40.50.720">
    <property type="entry name" value="NAD(P)-binding Rossmann-like Domain"/>
    <property type="match status" value="1"/>
</dbReference>
<proteinExistence type="predicted"/>
<dbReference type="PANTHER" id="PTHR43078:SF6">
    <property type="entry name" value="UDP-GLUCURONIC ACID DECARBOXYLASE 1"/>
    <property type="match status" value="1"/>
</dbReference>
<dbReference type="InterPro" id="IPR036291">
    <property type="entry name" value="NAD(P)-bd_dom_sf"/>
</dbReference>
<dbReference type="PANTHER" id="PTHR43078">
    <property type="entry name" value="UDP-GLUCURONIC ACID DECARBOXYLASE-RELATED"/>
    <property type="match status" value="1"/>
</dbReference>
<evidence type="ECO:0000259" key="5">
    <source>
        <dbReference type="Pfam" id="PF01370"/>
    </source>
</evidence>
<sequence>MFDLKAEAHTVAQSPVVPWQKLSGATVLITGVTGLIGSACARVLLERNRTEATGIRVVGLARDAKRAAHALEGYDAQDGLMIVEGDLLDGAVDGLRPDYLIHSACPTASKFFAEHPVETADAIVLGTRHMLELARTAVVKGFVYVSSMEVYGDGNGEPGLEHLLAEGDVGYVNPTSVRSCYPEGKRMAEQYCAAYASEYGVPASTVRLAQTFGPGIPKNDTRLFAMCARNAMAGKDIVLKTAGTSTRMYLYTADAITAILTVLLKGDPGAVYNAANPSTYSSVRQMAEMVATLFPDKGIRVRCELDPSAPYPPEHHLPLNVAALEALGWQPTVDLPRMYENLVQYLED</sequence>
<organism evidence="6 7">
    <name type="scientific">Adlercreutzia caecimuris</name>
    <dbReference type="NCBI Taxonomy" id="671266"/>
    <lineage>
        <taxon>Bacteria</taxon>
        <taxon>Bacillati</taxon>
        <taxon>Actinomycetota</taxon>
        <taxon>Coriobacteriia</taxon>
        <taxon>Eggerthellales</taxon>
        <taxon>Eggerthellaceae</taxon>
        <taxon>Adlercreutzia</taxon>
    </lineage>
</organism>
<dbReference type="RefSeq" id="WP_136435486.1">
    <property type="nucleotide sequence ID" value="NZ_SSTJ01000015.1"/>
</dbReference>
<feature type="domain" description="NAD-dependent epimerase/dehydratase" evidence="5">
    <location>
        <begin position="27"/>
        <end position="275"/>
    </location>
</feature>
<dbReference type="GO" id="GO:0070403">
    <property type="term" value="F:NAD+ binding"/>
    <property type="evidence" value="ECO:0007669"/>
    <property type="project" value="InterPro"/>
</dbReference>
<evidence type="ECO:0000256" key="1">
    <source>
        <dbReference type="ARBA" id="ARBA00001911"/>
    </source>
</evidence>
<dbReference type="InterPro" id="IPR044516">
    <property type="entry name" value="UXS-like"/>
</dbReference>
<dbReference type="Pfam" id="PF01370">
    <property type="entry name" value="Epimerase"/>
    <property type="match status" value="1"/>
</dbReference>
<gene>
    <name evidence="6" type="ORF">E5986_09760</name>
</gene>
<dbReference type="SUPFAM" id="SSF51735">
    <property type="entry name" value="NAD(P)-binding Rossmann-fold domains"/>
    <property type="match status" value="1"/>
</dbReference>
<keyword evidence="2" id="KW-0210">Decarboxylase</keyword>
<dbReference type="InterPro" id="IPR001509">
    <property type="entry name" value="Epimerase_deHydtase"/>
</dbReference>
<evidence type="ECO:0000313" key="6">
    <source>
        <dbReference type="EMBL" id="THG36500.1"/>
    </source>
</evidence>
<reference evidence="6 7" key="1">
    <citation type="submission" date="2019-04" db="EMBL/GenBank/DDBJ databases">
        <title>Microbes associate with the intestines of laboratory mice.</title>
        <authorList>
            <person name="Navarre W."/>
            <person name="Wong E."/>
            <person name="Huang K.C."/>
            <person name="Tropini C."/>
            <person name="Ng K."/>
            <person name="Yu B."/>
        </authorList>
    </citation>
    <scope>NUCLEOTIDE SEQUENCE [LARGE SCALE GENOMIC DNA]</scope>
    <source>
        <strain evidence="6 7">NM80_B27</strain>
    </source>
</reference>
<accession>A0A4S4FZE3</accession>
<evidence type="ECO:0000256" key="2">
    <source>
        <dbReference type="ARBA" id="ARBA00022793"/>
    </source>
</evidence>
<name>A0A4S4FZE3_9ACTN</name>
<evidence type="ECO:0000256" key="4">
    <source>
        <dbReference type="ARBA" id="ARBA00023239"/>
    </source>
</evidence>
<comment type="caution">
    <text evidence="6">The sequence shown here is derived from an EMBL/GenBank/DDBJ whole genome shotgun (WGS) entry which is preliminary data.</text>
</comment>
<dbReference type="EMBL" id="SSTJ01000015">
    <property type="protein sequence ID" value="THG36500.1"/>
    <property type="molecule type" value="Genomic_DNA"/>
</dbReference>
<keyword evidence="4" id="KW-0456">Lyase</keyword>
<dbReference type="Proteomes" id="UP000308978">
    <property type="component" value="Unassembled WGS sequence"/>
</dbReference>
<protein>
    <submittedName>
        <fullName evidence="6">NAD(P)-dependent oxidoreductase</fullName>
    </submittedName>
</protein>
<dbReference type="GO" id="GO:0048040">
    <property type="term" value="F:UDP-glucuronate decarboxylase activity"/>
    <property type="evidence" value="ECO:0007669"/>
    <property type="project" value="TreeGrafter"/>
</dbReference>
<dbReference type="GO" id="GO:0042732">
    <property type="term" value="P:D-xylose metabolic process"/>
    <property type="evidence" value="ECO:0007669"/>
    <property type="project" value="InterPro"/>
</dbReference>
<evidence type="ECO:0000313" key="7">
    <source>
        <dbReference type="Proteomes" id="UP000308978"/>
    </source>
</evidence>
<evidence type="ECO:0000256" key="3">
    <source>
        <dbReference type="ARBA" id="ARBA00023027"/>
    </source>
</evidence>
<keyword evidence="3" id="KW-0520">NAD</keyword>
<comment type="cofactor">
    <cofactor evidence="1">
        <name>NAD(+)</name>
        <dbReference type="ChEBI" id="CHEBI:57540"/>
    </cofactor>
</comment>